<comment type="caution">
    <text evidence="1">The sequence shown here is derived from an EMBL/GenBank/DDBJ whole genome shotgun (WGS) entry which is preliminary data.</text>
</comment>
<sequence length="117" mass="13579">MQLYHEVLLLLRLLGFVHDRRCNSIMMPCYFLGTMVYFTERFLSGVRHLVILSDRNQSRETGLSLLVEKPCADPFVDHWPRLDNNSILLKLSVEIPLSEEKNAWVLQSSIHNKAPNV</sequence>
<evidence type="ECO:0000313" key="1">
    <source>
        <dbReference type="EMBL" id="TYK01382.1"/>
    </source>
</evidence>
<dbReference type="Proteomes" id="UP000321947">
    <property type="component" value="Unassembled WGS sequence"/>
</dbReference>
<dbReference type="AlphaFoldDB" id="A0A5D3BRH9"/>
<protein>
    <recommendedName>
        <fullName evidence="3">Mitochondrial protein</fullName>
    </recommendedName>
</protein>
<organism evidence="1 2">
    <name type="scientific">Cucumis melo var. makuwa</name>
    <name type="common">Oriental melon</name>
    <dbReference type="NCBI Taxonomy" id="1194695"/>
    <lineage>
        <taxon>Eukaryota</taxon>
        <taxon>Viridiplantae</taxon>
        <taxon>Streptophyta</taxon>
        <taxon>Embryophyta</taxon>
        <taxon>Tracheophyta</taxon>
        <taxon>Spermatophyta</taxon>
        <taxon>Magnoliopsida</taxon>
        <taxon>eudicotyledons</taxon>
        <taxon>Gunneridae</taxon>
        <taxon>Pentapetalae</taxon>
        <taxon>rosids</taxon>
        <taxon>fabids</taxon>
        <taxon>Cucurbitales</taxon>
        <taxon>Cucurbitaceae</taxon>
        <taxon>Benincaseae</taxon>
        <taxon>Cucumis</taxon>
    </lineage>
</organism>
<gene>
    <name evidence="1" type="ORF">E5676_scaffold29G00720</name>
</gene>
<proteinExistence type="predicted"/>
<evidence type="ECO:0008006" key="3">
    <source>
        <dbReference type="Google" id="ProtNLM"/>
    </source>
</evidence>
<reference evidence="1 2" key="1">
    <citation type="submission" date="2019-08" db="EMBL/GenBank/DDBJ databases">
        <title>Draft genome sequences of two oriental melons (Cucumis melo L. var makuwa).</title>
        <authorList>
            <person name="Kwon S.-Y."/>
        </authorList>
    </citation>
    <scope>NUCLEOTIDE SEQUENCE [LARGE SCALE GENOMIC DNA]</scope>
    <source>
        <strain evidence="2">cv. Chang Bougi</strain>
        <tissue evidence="1">Leaf</tissue>
    </source>
</reference>
<evidence type="ECO:0000313" key="2">
    <source>
        <dbReference type="Proteomes" id="UP000321947"/>
    </source>
</evidence>
<accession>A0A5D3BRH9</accession>
<dbReference type="EMBL" id="SSTD01016227">
    <property type="protein sequence ID" value="TYK01382.1"/>
    <property type="molecule type" value="Genomic_DNA"/>
</dbReference>
<name>A0A5D3BRH9_CUCMM</name>